<feature type="DNA-binding region" description="H-T-H motif" evidence="2">
    <location>
        <begin position="114"/>
        <end position="133"/>
    </location>
</feature>
<gene>
    <name evidence="4" type="ORF">HU747_08680</name>
</gene>
<dbReference type="InterPro" id="IPR050109">
    <property type="entry name" value="HTH-type_TetR-like_transc_reg"/>
</dbReference>
<accession>A0ABR6V5L4</accession>
<keyword evidence="5" id="KW-1185">Reference proteome</keyword>
<organism evidence="4 5">
    <name type="scientific">Pseudomonas taiwanensis</name>
    <dbReference type="NCBI Taxonomy" id="470150"/>
    <lineage>
        <taxon>Bacteria</taxon>
        <taxon>Pseudomonadati</taxon>
        <taxon>Pseudomonadota</taxon>
        <taxon>Gammaproteobacteria</taxon>
        <taxon>Pseudomonadales</taxon>
        <taxon>Pseudomonadaceae</taxon>
        <taxon>Pseudomonas</taxon>
    </lineage>
</organism>
<dbReference type="PANTHER" id="PTHR30055:SF181">
    <property type="entry name" value="BLR6905 PROTEIN"/>
    <property type="match status" value="1"/>
</dbReference>
<dbReference type="PRINTS" id="PR00455">
    <property type="entry name" value="HTHTETR"/>
</dbReference>
<evidence type="ECO:0000313" key="5">
    <source>
        <dbReference type="Proteomes" id="UP000628086"/>
    </source>
</evidence>
<dbReference type="EMBL" id="JABWRS010000005">
    <property type="protein sequence ID" value="MBC3475677.1"/>
    <property type="molecule type" value="Genomic_DNA"/>
</dbReference>
<dbReference type="Pfam" id="PF00440">
    <property type="entry name" value="TetR_N"/>
    <property type="match status" value="1"/>
</dbReference>
<evidence type="ECO:0000256" key="1">
    <source>
        <dbReference type="ARBA" id="ARBA00023125"/>
    </source>
</evidence>
<dbReference type="PANTHER" id="PTHR30055">
    <property type="entry name" value="HTH-TYPE TRANSCRIPTIONAL REGULATOR RUTR"/>
    <property type="match status" value="1"/>
</dbReference>
<evidence type="ECO:0000259" key="3">
    <source>
        <dbReference type="PROSITE" id="PS50977"/>
    </source>
</evidence>
<dbReference type="Proteomes" id="UP000628086">
    <property type="component" value="Unassembled WGS sequence"/>
</dbReference>
<dbReference type="Gene3D" id="1.10.357.10">
    <property type="entry name" value="Tetracycline Repressor, domain 2"/>
    <property type="match status" value="1"/>
</dbReference>
<protein>
    <submittedName>
        <fullName evidence="4">TetR/AcrR family transcriptional regulator</fullName>
    </submittedName>
</protein>
<reference evidence="4 5" key="1">
    <citation type="journal article" date="2020" name="Microorganisms">
        <title>Reliable Identification of Environmental Pseudomonas Isolates Using the rpoD Gene.</title>
        <authorList>
            <consortium name="The Broad Institute Genome Sequencing Platform"/>
            <person name="Girard L."/>
            <person name="Lood C."/>
            <person name="Rokni-Zadeh H."/>
            <person name="van Noort V."/>
            <person name="Lavigne R."/>
            <person name="De Mot R."/>
        </authorList>
    </citation>
    <scope>NUCLEOTIDE SEQUENCE [LARGE SCALE GENOMIC DNA]</scope>
    <source>
        <strain evidence="4 5">RW7P2</strain>
    </source>
</reference>
<evidence type="ECO:0000313" key="4">
    <source>
        <dbReference type="EMBL" id="MBC3475677.1"/>
    </source>
</evidence>
<dbReference type="SUPFAM" id="SSF46689">
    <property type="entry name" value="Homeodomain-like"/>
    <property type="match status" value="1"/>
</dbReference>
<sequence length="294" mass="33597">MPKSLKENEKHIDGIERGKVANEILLDALLDAIAVNASDFASSFSDAILRRMLDTESPAYPQIRNYRRLLDGERSLKIEHTDAPIKKSKRYIERRREILEAALESFGDRGTEISLQGLSQQLKVSQPLIHRYFPTKADLLAAIKEALQIDHWSEAFTCALRDRSVPIEKRLANFYAAYLPSTSRRRWIRSFEFAALSDESFAQNYLGRVENEVIYTIAHETRVTLGYPESSDYTPSSRELEAVWGMHSAIMLWVSRRYAYKTSTTDAIEVLVSDQAFAYLALAKHIQLELYGEA</sequence>
<dbReference type="PROSITE" id="PS50977">
    <property type="entry name" value="HTH_TETR_2"/>
    <property type="match status" value="1"/>
</dbReference>
<dbReference type="InterPro" id="IPR009057">
    <property type="entry name" value="Homeodomain-like_sf"/>
</dbReference>
<dbReference type="InterPro" id="IPR001647">
    <property type="entry name" value="HTH_TetR"/>
</dbReference>
<feature type="domain" description="HTH tetR-type" evidence="3">
    <location>
        <begin position="92"/>
        <end position="151"/>
    </location>
</feature>
<keyword evidence="1 2" id="KW-0238">DNA-binding</keyword>
<evidence type="ECO:0000256" key="2">
    <source>
        <dbReference type="PROSITE-ProRule" id="PRU00335"/>
    </source>
</evidence>
<comment type="caution">
    <text evidence="4">The sequence shown here is derived from an EMBL/GenBank/DDBJ whole genome shotgun (WGS) entry which is preliminary data.</text>
</comment>
<proteinExistence type="predicted"/>
<dbReference type="RefSeq" id="WP_186598503.1">
    <property type="nucleotide sequence ID" value="NZ_JABWRR010000001.1"/>
</dbReference>
<name>A0ABR6V5L4_9PSED</name>